<dbReference type="STRING" id="50376.A0A517KZM1"/>
<sequence length="767" mass="84609">MDDILPSYGQATTRDYWQIISSFVRSQDLCSAALVSKEWNHIFIPHLWGNPASHFGTESDAVYVALVRFKRTLAWARLSTRELTHTLHLPPAQAELYDGPHAEWLYDILQRLPKLQSLIVSQLPFFDHGALSMLERLSKPRAINHGVSTMYNLRLLDASNCINITSRELSAGLKRFPALVYLDLSGTVSAKHLTVLSNLSHNPCLQILKLQRLGLTDEDVRTLAVAVGHNLRSLDVRENRITDRGVRSLINNCVGKASIEGSTADLEPSALRYSPSRPGFQMLDIFHTERQDNYIRTNLTTGFVEYTGLESASGSGITHLYISGNLITVGCVADLLKTSKLNVLDVGNVDPVIKPIFAPPNGRQECLLGAELLTPVIQVHGQKLSYLRVNHAVATQDAPVGEIAAEMEDPSTKLSSSHAVEPDSAENNIYELPNSERQISELQGDIAYAELEGSPVPVDNKSLHAVTIDSTSLLAPESAPVRCSPLDATGSLFSPVSEVTSERHSLVDTPNTASSLAVPGERMQHRRTYSGVVDEHAAKLRHRLAQAHSIHPSMLPNMQTLVLTDVPQRTSTPDIAHHIIQFITDCAEEAHWAKRQASVGYALPPGRDRRSAEKQYARSLFPLRRLVLEMAPDLPAAKVTTGWRRGANPAVAFSSVQDPDCEAFWSAAQNDFSFFGGEECGQPDTDGLRLPLIALTEKMTIAPDIFDSKNLQGPKALKAPLFEVLPEISKFRRAKKTQYENAISRGLRDPFIDGFWDGEIIIIRPRG</sequence>
<dbReference type="Pfam" id="PF13516">
    <property type="entry name" value="LRR_6"/>
    <property type="match status" value="1"/>
</dbReference>
<reference evidence="1 2" key="1">
    <citation type="submission" date="2019-07" db="EMBL/GenBank/DDBJ databases">
        <title>Finished genome of Venturia effusa.</title>
        <authorList>
            <person name="Young C.A."/>
            <person name="Cox M.P."/>
            <person name="Ganley A.R.D."/>
            <person name="David W.J."/>
        </authorList>
    </citation>
    <scope>NUCLEOTIDE SEQUENCE [LARGE SCALE GENOMIC DNA]</scope>
    <source>
        <strain evidence="2">albino</strain>
    </source>
</reference>
<organism evidence="1 2">
    <name type="scientific">Venturia effusa</name>
    <dbReference type="NCBI Taxonomy" id="50376"/>
    <lineage>
        <taxon>Eukaryota</taxon>
        <taxon>Fungi</taxon>
        <taxon>Dikarya</taxon>
        <taxon>Ascomycota</taxon>
        <taxon>Pezizomycotina</taxon>
        <taxon>Dothideomycetes</taxon>
        <taxon>Pleosporomycetidae</taxon>
        <taxon>Venturiales</taxon>
        <taxon>Venturiaceae</taxon>
        <taxon>Venturia</taxon>
    </lineage>
</organism>
<proteinExistence type="predicted"/>
<name>A0A517KZM1_9PEZI</name>
<gene>
    <name evidence="1" type="ORF">FKW77_006566</name>
</gene>
<dbReference type="InterPro" id="IPR001611">
    <property type="entry name" value="Leu-rich_rpt"/>
</dbReference>
<dbReference type="Proteomes" id="UP000316270">
    <property type="component" value="Chromosome 2"/>
</dbReference>
<accession>A0A517KZM1</accession>
<dbReference type="OrthoDB" id="408631at2759"/>
<dbReference type="AlphaFoldDB" id="A0A517KZM1"/>
<dbReference type="EMBL" id="CP042186">
    <property type="protein sequence ID" value="QDS68832.1"/>
    <property type="molecule type" value="Genomic_DNA"/>
</dbReference>
<dbReference type="Gene3D" id="3.80.10.10">
    <property type="entry name" value="Ribonuclease Inhibitor"/>
    <property type="match status" value="2"/>
</dbReference>
<dbReference type="InterPro" id="IPR032675">
    <property type="entry name" value="LRR_dom_sf"/>
</dbReference>
<keyword evidence="2" id="KW-1185">Reference proteome</keyword>
<evidence type="ECO:0000313" key="1">
    <source>
        <dbReference type="EMBL" id="QDS68832.1"/>
    </source>
</evidence>
<evidence type="ECO:0000313" key="2">
    <source>
        <dbReference type="Proteomes" id="UP000316270"/>
    </source>
</evidence>
<protein>
    <recommendedName>
        <fullName evidence="3">F-box domain-containing protein</fullName>
    </recommendedName>
</protein>
<evidence type="ECO:0008006" key="3">
    <source>
        <dbReference type="Google" id="ProtNLM"/>
    </source>
</evidence>
<dbReference type="SUPFAM" id="SSF52047">
    <property type="entry name" value="RNI-like"/>
    <property type="match status" value="1"/>
</dbReference>